<sequence length="987" mass="110059">MLFKQLSFIGLLLCSLTFYAQDYFPKNDGVQSKNNNYTVFKNATIHTSPTETIKKGTLVVRDGKVVSVGKNVNAPANAIVIDLDGKSIYPSFIDIYSDFGIEKPKRPSGGGRTAQYEGSREGYYWNDHIRAEQEALGSFKYDSKKAKEYVAAGFAVVNTHLHDGIARGTGMLVALNTEGDDASRILDASSGNHFSFDKSVTSRQSYPGSIMGKTALLRQVYHDADWYGKGNVPTKDLTLEAVNKNKDMVQIFEGSGLYDALRIDKIGDEFGVNYLIVGGGDEYKRIDEVKALNRTFILPLKFPDAYDMENPYNASYVSLEDMRGWNQAPTNPKVLTDNNVNFALTTFSHKSPKDFKDHLMKAIKYGLSKEKALSALTTIPAQLIGQSDKVGSLKDGAWANFMITSGDIFDKDTDVYEHWVQGNKTVLKDMSIKNIDGKYNVTVAGKTYELTVENSMEKKPKATLKKGEDKVPSEFSYSDGWMNLTFADGDKQFTRLVSNVSDGLSGKAILPSGAEQSFAASRTGDAKEDKEDDDKDKEEKEITVMPMTYPNIAFGFKEKPKQEDMLFKNVTLWTNEAEGIIENTDVLVKDGKISAIGSNLKAGRATVIDGTGKHLTAGIIDEHSHIAAFSINEGGQNSSAEVRMADAVDPDDIDIYRNLAGGVTAIQLLHGSANPIGGQSAVMKLKWGSSIDDMVLEDKKFIKFALGENVKQSNWESYSRFPQTRMGVQQLFVDYFQRAKEYEDKKKSGQPYRVDEELETIVDILNQERAISCHSYVQSEINMLMKVAESFNFRVNTFTHILEGYKVADKMKEHGVGASTFSDWWAYKYEVNDAIPYNAAIMHKEGVTVAINSDDGEMSRRLNQEAAKSVKYGDVSEEDAWKFVTLNPAKLLHMDDKVGSVKVGKDADLVLWTDNPLSIKARAEKTIIEGTVYFDMERDAQMREEIEQEKNKLTTMMLAEKNKGLKVTEPKKKDKQHLHCDTLETIH</sequence>
<accession>A0A3M0GIA7</accession>
<keyword evidence="2" id="KW-0732">Signal</keyword>
<evidence type="ECO:0000256" key="2">
    <source>
        <dbReference type="SAM" id="SignalP"/>
    </source>
</evidence>
<feature type="region of interest" description="Disordered" evidence="1">
    <location>
        <begin position="515"/>
        <end position="539"/>
    </location>
</feature>
<evidence type="ECO:0000313" key="5">
    <source>
        <dbReference type="EMBL" id="RMB64018.1"/>
    </source>
</evidence>
<reference evidence="5 6" key="1">
    <citation type="submission" date="2018-10" db="EMBL/GenBank/DDBJ databases">
        <title>Dokdonia luteus sp. nov., isolated from sea water.</title>
        <authorList>
            <person name="Zhou L.Y."/>
            <person name="Du Z.J."/>
        </authorList>
    </citation>
    <scope>NUCLEOTIDE SEQUENCE [LARGE SCALE GENOMIC DNA]</scope>
    <source>
        <strain evidence="5 6">SH27</strain>
    </source>
</reference>
<dbReference type="InterPro" id="IPR006680">
    <property type="entry name" value="Amidohydro-rel"/>
</dbReference>
<feature type="signal peptide" evidence="2">
    <location>
        <begin position="1"/>
        <end position="20"/>
    </location>
</feature>
<dbReference type="Gene3D" id="2.30.40.10">
    <property type="entry name" value="Urease, subunit C, domain 1"/>
    <property type="match status" value="1"/>
</dbReference>
<protein>
    <submittedName>
        <fullName evidence="5">Amidohydrolase</fullName>
    </submittedName>
</protein>
<dbReference type="InterPro" id="IPR032466">
    <property type="entry name" value="Metal_Hydrolase"/>
</dbReference>
<evidence type="ECO:0000256" key="1">
    <source>
        <dbReference type="SAM" id="MobiDB-lite"/>
    </source>
</evidence>
<keyword evidence="5" id="KW-0378">Hydrolase</keyword>
<dbReference type="OrthoDB" id="9802793at2"/>
<dbReference type="Proteomes" id="UP000281985">
    <property type="component" value="Unassembled WGS sequence"/>
</dbReference>
<dbReference type="SUPFAM" id="SSF51556">
    <property type="entry name" value="Metallo-dependent hydrolases"/>
    <property type="match status" value="1"/>
</dbReference>
<comment type="caution">
    <text evidence="5">The sequence shown here is derived from an EMBL/GenBank/DDBJ whole genome shotgun (WGS) entry which is preliminary data.</text>
</comment>
<dbReference type="InterPro" id="IPR051781">
    <property type="entry name" value="Metallo-dep_Hydrolase"/>
</dbReference>
<proteinExistence type="predicted"/>
<dbReference type="Pfam" id="PF07969">
    <property type="entry name" value="Amidohydro_3"/>
    <property type="match status" value="1"/>
</dbReference>
<feature type="chain" id="PRO_5018300021" evidence="2">
    <location>
        <begin position="21"/>
        <end position="987"/>
    </location>
</feature>
<dbReference type="PANTHER" id="PTHR43135">
    <property type="entry name" value="ALPHA-D-RIBOSE 1-METHYLPHOSPHONATE 5-TRIPHOSPHATE DIPHOSPHATASE"/>
    <property type="match status" value="1"/>
</dbReference>
<dbReference type="InterPro" id="IPR011059">
    <property type="entry name" value="Metal-dep_hydrolase_composite"/>
</dbReference>
<name>A0A3M0GIA7_9FLAO</name>
<evidence type="ECO:0000259" key="3">
    <source>
        <dbReference type="Pfam" id="PF01979"/>
    </source>
</evidence>
<feature type="region of interest" description="Disordered" evidence="1">
    <location>
        <begin position="968"/>
        <end position="987"/>
    </location>
</feature>
<dbReference type="Pfam" id="PF01979">
    <property type="entry name" value="Amidohydro_1"/>
    <property type="match status" value="1"/>
</dbReference>
<dbReference type="SUPFAM" id="SSF51338">
    <property type="entry name" value="Composite domain of metallo-dependent hydrolases"/>
    <property type="match status" value="2"/>
</dbReference>
<dbReference type="Gene3D" id="3.20.20.140">
    <property type="entry name" value="Metal-dependent hydrolases"/>
    <property type="match status" value="2"/>
</dbReference>
<organism evidence="5 6">
    <name type="scientific">Dokdonia sinensis</name>
    <dbReference type="NCBI Taxonomy" id="2479847"/>
    <lineage>
        <taxon>Bacteria</taxon>
        <taxon>Pseudomonadati</taxon>
        <taxon>Bacteroidota</taxon>
        <taxon>Flavobacteriia</taxon>
        <taxon>Flavobacteriales</taxon>
        <taxon>Flavobacteriaceae</taxon>
        <taxon>Dokdonia</taxon>
    </lineage>
</organism>
<dbReference type="GO" id="GO:0016810">
    <property type="term" value="F:hydrolase activity, acting on carbon-nitrogen (but not peptide) bonds"/>
    <property type="evidence" value="ECO:0007669"/>
    <property type="project" value="InterPro"/>
</dbReference>
<dbReference type="PANTHER" id="PTHR43135:SF3">
    <property type="entry name" value="ALPHA-D-RIBOSE 1-METHYLPHOSPHONATE 5-TRIPHOSPHATE DIPHOSPHATASE"/>
    <property type="match status" value="1"/>
</dbReference>
<evidence type="ECO:0000313" key="6">
    <source>
        <dbReference type="Proteomes" id="UP000281985"/>
    </source>
</evidence>
<dbReference type="InterPro" id="IPR013108">
    <property type="entry name" value="Amidohydro_3"/>
</dbReference>
<dbReference type="EMBL" id="REFV01000001">
    <property type="protein sequence ID" value="RMB64018.1"/>
    <property type="molecule type" value="Genomic_DNA"/>
</dbReference>
<dbReference type="CDD" id="cd01309">
    <property type="entry name" value="Met_dep_hydrolase_C"/>
    <property type="match status" value="1"/>
</dbReference>
<evidence type="ECO:0000259" key="4">
    <source>
        <dbReference type="Pfam" id="PF07969"/>
    </source>
</evidence>
<dbReference type="RefSeq" id="WP_121915814.1">
    <property type="nucleotide sequence ID" value="NZ_REFV01000001.1"/>
</dbReference>
<gene>
    <name evidence="5" type="ORF">EAX61_01150</name>
</gene>
<feature type="domain" description="Amidohydrolase-related" evidence="3">
    <location>
        <begin position="838"/>
        <end position="916"/>
    </location>
</feature>
<dbReference type="AlphaFoldDB" id="A0A3M0GIA7"/>
<keyword evidence="6" id="KW-1185">Reference proteome</keyword>
<feature type="domain" description="Amidohydrolase 3" evidence="4">
    <location>
        <begin position="367"/>
        <end position="423"/>
    </location>
</feature>